<gene>
    <name evidence="2" type="ORF">HELGO_WM20368</name>
</gene>
<feature type="compositionally biased region" description="Basic and acidic residues" evidence="1">
    <location>
        <begin position="1254"/>
        <end position="1263"/>
    </location>
</feature>
<accession>A0A6S6U1W5</accession>
<protein>
    <submittedName>
        <fullName evidence="2">Uncharacterized protein</fullName>
    </submittedName>
</protein>
<reference evidence="2" key="1">
    <citation type="submission" date="2020-01" db="EMBL/GenBank/DDBJ databases">
        <authorList>
            <person name="Meier V. D."/>
            <person name="Meier V D."/>
        </authorList>
    </citation>
    <scope>NUCLEOTIDE SEQUENCE</scope>
    <source>
        <strain evidence="2">HLG_WM_MAG_10</strain>
    </source>
</reference>
<proteinExistence type="predicted"/>
<organism evidence="2">
    <name type="scientific">uncultured Aureispira sp</name>
    <dbReference type="NCBI Taxonomy" id="1331704"/>
    <lineage>
        <taxon>Bacteria</taxon>
        <taxon>Pseudomonadati</taxon>
        <taxon>Bacteroidota</taxon>
        <taxon>Saprospiria</taxon>
        <taxon>Saprospirales</taxon>
        <taxon>Saprospiraceae</taxon>
        <taxon>Aureispira</taxon>
        <taxon>environmental samples</taxon>
    </lineage>
</organism>
<name>A0A6S6U1W5_9BACT</name>
<feature type="region of interest" description="Disordered" evidence="1">
    <location>
        <begin position="1254"/>
        <end position="1274"/>
    </location>
</feature>
<dbReference type="AlphaFoldDB" id="A0A6S6U1W5"/>
<sequence>MSQNNNTNTNILHWNGVSQDERVLKALLPDSVQVDERSISDILAFAAKFAEIVQYYNLENTKDGNWSKFFERDETIFLSTIVSTDLHKIEKEHNRLIQILDNAPRAEEKLEALEGLMQQILDLAKQINDWYMHALNMDRLNMMHSSELENELENAIKQQLAQNLMDLLDYQEDLGFNPTGMFSVGEIRQHFHKNWFKVHEQIGARNISIKGLESADKIKSYTKKIRIQFRTFYSVTSYILQIAPKYLMESLTGKANHRPDIALFISFAKMFKKLQYQVNTVTEKHLDFYYFNVLKQRQKGLSPDRANIYFNVAKHIDTHLLEKGTLLTAGKDEQGVEHFYATEDDLVLNQAKIESIHSLFISKNPKIGIGSSYRVVTNLYSADIANSKDGAGGRFINDEENWPTFGHEILELPKDEQQMKFADIGWAMASPILEMEEGHRIVTMHFEFVPSTMYTLNLLIKDISINQDISREDAFSKIFKNSLEIYFTSPEGWENAYTCEVLPPNEWGSPEITIVATLTANAPSVVGYKMELHGKGYDTKDPIVRVVHRNEGSFFSYSFLKELEVQRIGLDIDVKEIKGLALSSDIGAIYPNVPFQPFGPIPQVGSYLMIGKEEIFKKEITDLQINIEWHGLPDDKKGLRGHYKDYGLGIKNDQYELKLTALSDGVFHPIEDEVPLTYKMYEADDKNPETIDNKRTICDIDVDALNIKPDEELEMRPNYDHESRAGFFKLEILGPKVAFGHKEYAKIYAKRVKHNTDPKRKGPEKPLPLQPIVPVMKSITLDYSATAEINVLSMGTLTKGERTKEQIYHIHPFGVIQTFGKGRSSNRLLMPNYDDNAYLYLGLKDLVPPNDLTLYFELKENINLFSDEAAKFAKPEVVWSYLAADEWKDFSQNMILSDTTNGFNNSGIINLEIPRDLTDRNAILESGLHWLRVTVKGEPSLLPRCLKVATQAVRVTWQDNGHSADHLLEPLPGGVIKRLASSISQVRAVHQPFPSFGGRPGETKHDFYRRTSERLRHKNRAVSAWDYERLVLEKFPNIHQVKCVTHVGNETFVDPGTVILVVVPKIDKNSRSYHLPMVNFTILNSIKEYLEQLSSPFVTIEVRNPIYERVKITAGVRFQKGKNNGTYLKKINQDIIAFLCPWMLGGSQELNLGGTLVKDVVLSFIEKCEYVDFVTKFSAVQVFPEDGVGFDVDDTAIHATNSPLIKATKPWSILIPFETNPIYFLDDETFQVPEKASISSMIIDGDFVMTEEKERDLDDYLSDKRRKKDEGDED</sequence>
<dbReference type="EMBL" id="CACVAQ010000366">
    <property type="protein sequence ID" value="CAA6825665.1"/>
    <property type="molecule type" value="Genomic_DNA"/>
</dbReference>
<evidence type="ECO:0000313" key="2">
    <source>
        <dbReference type="EMBL" id="CAA6825665.1"/>
    </source>
</evidence>
<evidence type="ECO:0000256" key="1">
    <source>
        <dbReference type="SAM" id="MobiDB-lite"/>
    </source>
</evidence>